<comment type="caution">
    <text evidence="8">The sequence shown here is derived from an EMBL/GenBank/DDBJ whole genome shotgun (WGS) entry which is preliminary data.</text>
</comment>
<evidence type="ECO:0000256" key="6">
    <source>
        <dbReference type="SAM" id="MobiDB-lite"/>
    </source>
</evidence>
<proteinExistence type="predicted"/>
<name>A0AAE0U6E0_SORBR</name>
<dbReference type="CDD" id="cd02249">
    <property type="entry name" value="ZZ"/>
    <property type="match status" value="1"/>
</dbReference>
<reference evidence="8" key="2">
    <citation type="submission" date="2023-07" db="EMBL/GenBank/DDBJ databases">
        <authorList>
            <consortium name="Lawrence Berkeley National Laboratory"/>
            <person name="Haridas S."/>
            <person name="Hensen N."/>
            <person name="Bonometti L."/>
            <person name="Westerberg I."/>
            <person name="Brannstrom I.O."/>
            <person name="Guillou S."/>
            <person name="Cros-Aarteil S."/>
            <person name="Calhoun S."/>
            <person name="Kuo A."/>
            <person name="Mondo S."/>
            <person name="Pangilinan J."/>
            <person name="Riley R."/>
            <person name="LaButti K."/>
            <person name="Andreopoulos B."/>
            <person name="Lipzen A."/>
            <person name="Chen C."/>
            <person name="Yanf M."/>
            <person name="Daum C."/>
            <person name="Ng V."/>
            <person name="Clum A."/>
            <person name="Steindorff A."/>
            <person name="Ohm R."/>
            <person name="Martin F."/>
            <person name="Silar P."/>
            <person name="Natvig D."/>
            <person name="Lalanne C."/>
            <person name="Gautier V."/>
            <person name="Ament-velasquez S.L."/>
            <person name="Kruys A."/>
            <person name="Hutchinson M.I."/>
            <person name="Powell A.J."/>
            <person name="Barry K."/>
            <person name="Miller A.N."/>
            <person name="Grigoriev I.V."/>
            <person name="Debuchy R."/>
            <person name="Gladieux P."/>
            <person name="Thoren M.H."/>
            <person name="Johannesson H."/>
        </authorList>
    </citation>
    <scope>NUCLEOTIDE SEQUENCE</scope>
    <source>
        <strain evidence="8">FGSC 1904</strain>
    </source>
</reference>
<feature type="domain" description="ZZ-type" evidence="7">
    <location>
        <begin position="219"/>
        <end position="274"/>
    </location>
</feature>
<dbReference type="SUPFAM" id="SSF57850">
    <property type="entry name" value="RING/U-box"/>
    <property type="match status" value="4"/>
</dbReference>
<sequence length="864" mass="95347">MAAPPPGPDTLITIKVAYNGGARKLKFPLRDLTADVLEPKLRAELEIPAETNAIIERYSDSSAAYITLDAANTSVYKQLFRAAKAKQKLKLRVSRVMPETPALPPTPEAPQVTTTAPKPASVEAESTETESESNPTSSEYQETTEAIQSTESDAKPVAKTFEDLQAQRCDIITRVNKAMDRIEDLQARLPFARAASEASMPISTMSNSGTQDSTSTRSGYAVCCNSCDVNIPYEHYHCSICDDGDFDLCPGCYSQGVICHHPDHVLAKRFINNGSITTVAPAHMSDAKKLAQAKAAEERLGRAHAEYLAKLQVAEAQKAALRRTNEILAQAKAERSWRDPVSPAPYSYESVVPSIESCDSNSQVTLRTCNSCIQDLPEAEFVHCQTCDDFDLCKACFAKNRHGHHPKHAFAPIVPGTCTESEVKSRLAPGRNQLHHAICDGCEKDIRGVRHKCLQCPDWDYCSTCHESAKFIHAGHRFVPIYEPLEPTNICPIPRALTHVGVCCDGPHCNNNNSPGYNYIVGDRYKCAVCDDVDFCAKCEASPANAHNKTHPLIKFKTPVRNVNVTTTGEHENGRRMPAMGDRPRPCRRGHTSRDRTVQSSNVMTVVDVKPSEPASSVKTEVAETPAPPSYVATYVRDKVVDGTVFGPDHVFEQTWVVRNDGPTAWPAGCFVKYLHGEYMGLVDSNHPTATGDLESCLQSNVCQRPVAPGETVPFTVVLRSPSREGRHMSHWRVSTKEGLMIGHKLWCDIVVKKLEVAPEEKTKEVPVPVKVEDVEKDMSKLNISPDAAPIDHSQVVFPKLDKESPSASMHQEDAQSQAESRPEEEDYEECEDVEWDESESYMTDEEYDILDASDEESVTAPRK</sequence>
<keyword evidence="3" id="KW-0862">Zinc</keyword>
<dbReference type="InterPro" id="IPR013783">
    <property type="entry name" value="Ig-like_fold"/>
</dbReference>
<evidence type="ECO:0000256" key="1">
    <source>
        <dbReference type="ARBA" id="ARBA00022723"/>
    </source>
</evidence>
<evidence type="ECO:0000256" key="3">
    <source>
        <dbReference type="ARBA" id="ARBA00022833"/>
    </source>
</evidence>
<keyword evidence="1" id="KW-0479">Metal-binding</keyword>
<dbReference type="Pfam" id="PF00569">
    <property type="entry name" value="ZZ"/>
    <property type="match status" value="2"/>
</dbReference>
<dbReference type="CDD" id="cd02340">
    <property type="entry name" value="ZZ_NBR1_like"/>
    <property type="match status" value="1"/>
</dbReference>
<feature type="region of interest" description="Disordered" evidence="6">
    <location>
        <begin position="803"/>
        <end position="864"/>
    </location>
</feature>
<dbReference type="Proteomes" id="UP001281003">
    <property type="component" value="Unassembled WGS sequence"/>
</dbReference>
<dbReference type="AlphaFoldDB" id="A0AAE0U6E0"/>
<feature type="region of interest" description="Disordered" evidence="6">
    <location>
        <begin position="569"/>
        <end position="598"/>
    </location>
</feature>
<dbReference type="PROSITE" id="PS50135">
    <property type="entry name" value="ZF_ZZ_2"/>
    <property type="match status" value="3"/>
</dbReference>
<dbReference type="Gene3D" id="2.60.40.10">
    <property type="entry name" value="Immunoglobulins"/>
    <property type="match status" value="1"/>
</dbReference>
<dbReference type="PANTHER" id="PTHR20930:SF0">
    <property type="entry name" value="PROTEIN ILRUN"/>
    <property type="match status" value="1"/>
</dbReference>
<dbReference type="Pfam" id="PF16158">
    <property type="entry name" value="N_BRCA1_IG"/>
    <property type="match status" value="1"/>
</dbReference>
<evidence type="ECO:0000256" key="5">
    <source>
        <dbReference type="SAM" id="Coils"/>
    </source>
</evidence>
<feature type="compositionally biased region" description="Polar residues" evidence="6">
    <location>
        <begin position="140"/>
        <end position="151"/>
    </location>
</feature>
<feature type="region of interest" description="Disordered" evidence="6">
    <location>
        <begin position="98"/>
        <end position="152"/>
    </location>
</feature>
<accession>A0AAE0U6E0</accession>
<keyword evidence="2 4" id="KW-0863">Zinc-finger</keyword>
<dbReference type="InterPro" id="IPR000433">
    <property type="entry name" value="Znf_ZZ"/>
</dbReference>
<dbReference type="EMBL" id="JAUTDP010000012">
    <property type="protein sequence ID" value="KAK3392094.1"/>
    <property type="molecule type" value="Genomic_DNA"/>
</dbReference>
<feature type="compositionally biased region" description="Polar residues" evidence="6">
    <location>
        <begin position="806"/>
        <end position="819"/>
    </location>
</feature>
<feature type="coiled-coil region" evidence="5">
    <location>
        <begin position="304"/>
        <end position="334"/>
    </location>
</feature>
<keyword evidence="5" id="KW-0175">Coiled coil</keyword>
<evidence type="ECO:0000259" key="7">
    <source>
        <dbReference type="PROSITE" id="PS50135"/>
    </source>
</evidence>
<keyword evidence="9" id="KW-1185">Reference proteome</keyword>
<feature type="domain" description="ZZ-type" evidence="7">
    <location>
        <begin position="434"/>
        <end position="490"/>
    </location>
</feature>
<reference evidence="8" key="1">
    <citation type="journal article" date="2023" name="Mol. Phylogenet. Evol.">
        <title>Genome-scale phylogeny and comparative genomics of the fungal order Sordariales.</title>
        <authorList>
            <person name="Hensen N."/>
            <person name="Bonometti L."/>
            <person name="Westerberg I."/>
            <person name="Brannstrom I.O."/>
            <person name="Guillou S."/>
            <person name="Cros-Aarteil S."/>
            <person name="Calhoun S."/>
            <person name="Haridas S."/>
            <person name="Kuo A."/>
            <person name="Mondo S."/>
            <person name="Pangilinan J."/>
            <person name="Riley R."/>
            <person name="LaButti K."/>
            <person name="Andreopoulos B."/>
            <person name="Lipzen A."/>
            <person name="Chen C."/>
            <person name="Yan M."/>
            <person name="Daum C."/>
            <person name="Ng V."/>
            <person name="Clum A."/>
            <person name="Steindorff A."/>
            <person name="Ohm R.A."/>
            <person name="Martin F."/>
            <person name="Silar P."/>
            <person name="Natvig D.O."/>
            <person name="Lalanne C."/>
            <person name="Gautier V."/>
            <person name="Ament-Velasquez S.L."/>
            <person name="Kruys A."/>
            <person name="Hutchinson M.I."/>
            <person name="Powell A.J."/>
            <person name="Barry K."/>
            <person name="Miller A.N."/>
            <person name="Grigoriev I.V."/>
            <person name="Debuchy R."/>
            <person name="Gladieux P."/>
            <person name="Hiltunen Thoren M."/>
            <person name="Johannesson H."/>
        </authorList>
    </citation>
    <scope>NUCLEOTIDE SEQUENCE</scope>
    <source>
        <strain evidence="8">FGSC 1904</strain>
    </source>
</reference>
<evidence type="ECO:0000313" key="8">
    <source>
        <dbReference type="EMBL" id="KAK3392094.1"/>
    </source>
</evidence>
<dbReference type="PANTHER" id="PTHR20930">
    <property type="entry name" value="OVARIAN CARCINOMA ANTIGEN CA125-RELATED"/>
    <property type="match status" value="1"/>
</dbReference>
<dbReference type="InterPro" id="IPR043145">
    <property type="entry name" value="Znf_ZZ_sf"/>
</dbReference>
<dbReference type="Gene3D" id="3.30.60.90">
    <property type="match status" value="4"/>
</dbReference>
<dbReference type="GO" id="GO:0008270">
    <property type="term" value="F:zinc ion binding"/>
    <property type="evidence" value="ECO:0007669"/>
    <property type="project" value="UniProtKB-KW"/>
</dbReference>
<feature type="domain" description="ZZ-type" evidence="7">
    <location>
        <begin position="504"/>
        <end position="561"/>
    </location>
</feature>
<dbReference type="InterPro" id="IPR032350">
    <property type="entry name" value="Nbr1_FW"/>
</dbReference>
<feature type="compositionally biased region" description="Acidic residues" evidence="6">
    <location>
        <begin position="823"/>
        <end position="858"/>
    </location>
</feature>
<dbReference type="SMART" id="SM00291">
    <property type="entry name" value="ZnF_ZZ"/>
    <property type="match status" value="4"/>
</dbReference>
<protein>
    <recommendedName>
        <fullName evidence="7">ZZ-type domain-containing protein</fullName>
    </recommendedName>
</protein>
<gene>
    <name evidence="8" type="ORF">B0T20DRAFT_362249</name>
</gene>
<organism evidence="8 9">
    <name type="scientific">Sordaria brevicollis</name>
    <dbReference type="NCBI Taxonomy" id="83679"/>
    <lineage>
        <taxon>Eukaryota</taxon>
        <taxon>Fungi</taxon>
        <taxon>Dikarya</taxon>
        <taxon>Ascomycota</taxon>
        <taxon>Pezizomycotina</taxon>
        <taxon>Sordariomycetes</taxon>
        <taxon>Sordariomycetidae</taxon>
        <taxon>Sordariales</taxon>
        <taxon>Sordariaceae</taxon>
        <taxon>Sordaria</taxon>
    </lineage>
</organism>
<evidence type="ECO:0000256" key="4">
    <source>
        <dbReference type="PROSITE-ProRule" id="PRU00228"/>
    </source>
</evidence>
<dbReference type="CDD" id="cd14947">
    <property type="entry name" value="NBR1_like"/>
    <property type="match status" value="1"/>
</dbReference>
<evidence type="ECO:0000256" key="2">
    <source>
        <dbReference type="ARBA" id="ARBA00022771"/>
    </source>
</evidence>
<evidence type="ECO:0000313" key="9">
    <source>
        <dbReference type="Proteomes" id="UP001281003"/>
    </source>
</evidence>